<reference evidence="1" key="1">
    <citation type="submission" date="2011-01" db="EMBL/GenBank/DDBJ databases">
        <title>Evolutionary Significance of Chromosomal Super-Integrons in Vibrio vulnificus Strains.</title>
        <authorList>
            <person name="Shu H.Y."/>
            <person name="Wu K.M."/>
            <person name="Liu T.T."/>
            <person name="Liu Y.M."/>
            <person name="Liao T.L."/>
            <person name="Hor L.I."/>
            <person name="Tsai S.F."/>
            <person name="Chen C.Y."/>
        </authorList>
    </citation>
    <scope>NUCLEOTIDE SEQUENCE</scope>
    <source>
        <strain evidence="1">CG021</strain>
    </source>
</reference>
<dbReference type="EMBL" id="AB609752">
    <property type="protein sequence ID" value="BBE39027.1"/>
    <property type="molecule type" value="Genomic_DNA"/>
</dbReference>
<dbReference type="AlphaFoldDB" id="A0A6S4Q803"/>
<protein>
    <submittedName>
        <fullName evidence="1">Uncharacterized protein</fullName>
    </submittedName>
</protein>
<proteinExistence type="predicted"/>
<organism evidence="1">
    <name type="scientific">Vibrio vulnificus</name>
    <dbReference type="NCBI Taxonomy" id="672"/>
    <lineage>
        <taxon>Bacteria</taxon>
        <taxon>Pseudomonadati</taxon>
        <taxon>Pseudomonadota</taxon>
        <taxon>Gammaproteobacteria</taxon>
        <taxon>Vibrionales</taxon>
        <taxon>Vibrionaceae</taxon>
        <taxon>Vibrio</taxon>
    </lineage>
</organism>
<accession>A0A6S4Q803</accession>
<name>A0A6S4Q803_VIBVL</name>
<dbReference type="RefSeq" id="WP_241542148.1">
    <property type="nucleotide sequence ID" value="NZ_JBEIBI010000021.1"/>
</dbReference>
<evidence type="ECO:0000313" key="1">
    <source>
        <dbReference type="EMBL" id="BBE39027.1"/>
    </source>
</evidence>
<sequence>MKFGDFKDIIVNNSEVVLDSILDDGLLKDIPIINNLVDLYNVKTTISDKIFYKKVVSFYESFSDVNRDSFAQWNTWVNENLDAAEKIASTLVLHIDSQSDLVKCKIVGHLFKKLVEEKISLRDFEAYLYVTSMCSVRDIRKHCVDGGDQSSSTEASLAQRLQFVGFYSFTPESLSQSEKLEYEITDRGCDFINMMADFHW</sequence>